<feature type="transmembrane region" description="Helical" evidence="1">
    <location>
        <begin position="247"/>
        <end position="273"/>
    </location>
</feature>
<dbReference type="RefSeq" id="XP_009026114.1">
    <property type="nucleotide sequence ID" value="XM_009027866.1"/>
</dbReference>
<evidence type="ECO:0000256" key="1">
    <source>
        <dbReference type="SAM" id="Phobius"/>
    </source>
</evidence>
<protein>
    <submittedName>
        <fullName evidence="2 3">Uncharacterized protein</fullName>
    </submittedName>
</protein>
<organism evidence="3 4">
    <name type="scientific">Helobdella robusta</name>
    <name type="common">Californian leech</name>
    <dbReference type="NCBI Taxonomy" id="6412"/>
    <lineage>
        <taxon>Eukaryota</taxon>
        <taxon>Metazoa</taxon>
        <taxon>Spiralia</taxon>
        <taxon>Lophotrochozoa</taxon>
        <taxon>Annelida</taxon>
        <taxon>Clitellata</taxon>
        <taxon>Hirudinea</taxon>
        <taxon>Rhynchobdellida</taxon>
        <taxon>Glossiphoniidae</taxon>
        <taxon>Helobdella</taxon>
    </lineage>
</organism>
<keyword evidence="1" id="KW-0812">Transmembrane</keyword>
<reference evidence="4" key="1">
    <citation type="submission" date="2012-12" db="EMBL/GenBank/DDBJ databases">
        <authorList>
            <person name="Hellsten U."/>
            <person name="Grimwood J."/>
            <person name="Chapman J.A."/>
            <person name="Shapiro H."/>
            <person name="Aerts A."/>
            <person name="Otillar R.P."/>
            <person name="Terry A.Y."/>
            <person name="Boore J.L."/>
            <person name="Simakov O."/>
            <person name="Marletaz F."/>
            <person name="Cho S.-J."/>
            <person name="Edsinger-Gonzales E."/>
            <person name="Havlak P."/>
            <person name="Kuo D.-H."/>
            <person name="Larsson T."/>
            <person name="Lv J."/>
            <person name="Arendt D."/>
            <person name="Savage R."/>
            <person name="Osoegawa K."/>
            <person name="de Jong P."/>
            <person name="Lindberg D.R."/>
            <person name="Seaver E.C."/>
            <person name="Weisblat D.A."/>
            <person name="Putnam N.H."/>
            <person name="Grigoriev I.V."/>
            <person name="Rokhsar D.S."/>
        </authorList>
    </citation>
    <scope>NUCLEOTIDE SEQUENCE</scope>
</reference>
<name>T1FE14_HELRO</name>
<dbReference type="KEGG" id="hro:HELRODRAFT_179002"/>
<keyword evidence="1" id="KW-1133">Transmembrane helix</keyword>
<keyword evidence="4" id="KW-1185">Reference proteome</keyword>
<dbReference type="AlphaFoldDB" id="T1FE14"/>
<evidence type="ECO:0000313" key="2">
    <source>
        <dbReference type="EMBL" id="ESN95818.1"/>
    </source>
</evidence>
<dbReference type="GeneID" id="20207063"/>
<dbReference type="InParanoid" id="T1FE14"/>
<dbReference type="Proteomes" id="UP000015101">
    <property type="component" value="Unassembled WGS sequence"/>
</dbReference>
<keyword evidence="1" id="KW-0472">Membrane</keyword>
<dbReference type="HOGENOM" id="CLU_671351_0_0_1"/>
<gene>
    <name evidence="3" type="primary">20207063</name>
    <name evidence="2" type="ORF">HELRODRAFT_179002</name>
</gene>
<proteinExistence type="predicted"/>
<dbReference type="EMBL" id="KB097502">
    <property type="protein sequence ID" value="ESN95818.1"/>
    <property type="molecule type" value="Genomic_DNA"/>
</dbReference>
<dbReference type="CTD" id="20207063"/>
<evidence type="ECO:0000313" key="3">
    <source>
        <dbReference type="EnsemblMetazoa" id="HelroP179002"/>
    </source>
</evidence>
<evidence type="ECO:0000313" key="4">
    <source>
        <dbReference type="Proteomes" id="UP000015101"/>
    </source>
</evidence>
<accession>T1FE14</accession>
<dbReference type="EnsemblMetazoa" id="HelroT179002">
    <property type="protein sequence ID" value="HelroP179002"/>
    <property type="gene ID" value="HelroG179002"/>
</dbReference>
<dbReference type="EMBL" id="AMQM01006692">
    <property type="status" value="NOT_ANNOTATED_CDS"/>
    <property type="molecule type" value="Genomic_DNA"/>
</dbReference>
<reference evidence="3" key="3">
    <citation type="submission" date="2015-06" db="UniProtKB">
        <authorList>
            <consortium name="EnsemblMetazoa"/>
        </authorList>
    </citation>
    <scope>IDENTIFICATION</scope>
</reference>
<reference evidence="2 4" key="2">
    <citation type="journal article" date="2013" name="Nature">
        <title>Insights into bilaterian evolution from three spiralian genomes.</title>
        <authorList>
            <person name="Simakov O."/>
            <person name="Marletaz F."/>
            <person name="Cho S.J."/>
            <person name="Edsinger-Gonzales E."/>
            <person name="Havlak P."/>
            <person name="Hellsten U."/>
            <person name="Kuo D.H."/>
            <person name="Larsson T."/>
            <person name="Lv J."/>
            <person name="Arendt D."/>
            <person name="Savage R."/>
            <person name="Osoegawa K."/>
            <person name="de Jong P."/>
            <person name="Grimwood J."/>
            <person name="Chapman J.A."/>
            <person name="Shapiro H."/>
            <person name="Aerts A."/>
            <person name="Otillar R.P."/>
            <person name="Terry A.Y."/>
            <person name="Boore J.L."/>
            <person name="Grigoriev I.V."/>
            <person name="Lindberg D.R."/>
            <person name="Seaver E.C."/>
            <person name="Weisblat D.A."/>
            <person name="Putnam N.H."/>
            <person name="Rokhsar D.S."/>
        </authorList>
    </citation>
    <scope>NUCLEOTIDE SEQUENCE</scope>
</reference>
<sequence>MCGMVQSCKIEITHVAFSCCEHQTSSFPHSIHFEILLLNAQVYINKTSFALEPEKFDECFLLPLQKLECQFSLTSLSFPTTTGGMLKMLKLMLPTLLLMALLQASTSSTTLEDERFICGLQLVESSVYQPYSGNRAAMVNLKNTLLSIAYLANLTHWCRSTCDCSETDKKDLYTKEYPFPITCKTLMKIETHILCRCEDGYEQNRYNVCVPIEPIKLLDPLLDLTPLQTTTQAVLFPPLPASMMSPLVIGLIILGILLLLLLCLLILLLCLCCRKRKKKEEKKDPEKKVEMPDLPKNDYSYLPQVFKVTVEKESDDYDFLKTDFDLKVAGADDGGYAKIGTGKGEPDDKLKLEVGNSEKSGKKVEVAGNIYSEEPGVADGPKKKGTVVHIAVGEKEEEEATDYIYSEIKC</sequence>